<feature type="compositionally biased region" description="Polar residues" evidence="8">
    <location>
        <begin position="209"/>
        <end position="221"/>
    </location>
</feature>
<dbReference type="OrthoDB" id="5576441at2759"/>
<feature type="region of interest" description="Disordered" evidence="8">
    <location>
        <begin position="205"/>
        <end position="302"/>
    </location>
</feature>
<comment type="similarity">
    <text evidence="2">Belongs to the SLX4 family.</text>
</comment>
<dbReference type="Gene3D" id="3.30.710.10">
    <property type="entry name" value="Potassium Channel Kv1.1, Chain A"/>
    <property type="match status" value="1"/>
</dbReference>
<feature type="compositionally biased region" description="Acidic residues" evidence="8">
    <location>
        <begin position="977"/>
        <end position="990"/>
    </location>
</feature>
<dbReference type="RefSeq" id="XP_022669433.1">
    <property type="nucleotide sequence ID" value="XM_022813698.1"/>
</dbReference>
<keyword evidence="6" id="KW-0539">Nucleus</keyword>
<dbReference type="InterPro" id="IPR018574">
    <property type="entry name" value="Structure-sp_endonuc_su_Slx4"/>
</dbReference>
<dbReference type="EnsemblMetazoa" id="XM_022813700">
    <property type="protein sequence ID" value="XP_022669435"/>
    <property type="gene ID" value="LOC111253769"/>
</dbReference>
<feature type="region of interest" description="Disordered" evidence="8">
    <location>
        <begin position="879"/>
        <end position="992"/>
    </location>
</feature>
<accession>A0A7M7KN68</accession>
<dbReference type="EnsemblMetazoa" id="XM_022813702">
    <property type="protein sequence ID" value="XP_022669437"/>
    <property type="gene ID" value="LOC111253769"/>
</dbReference>
<proteinExistence type="inferred from homology"/>
<protein>
    <recommendedName>
        <fullName evidence="7">Structure-specific endonuclease subunit SLX4</fullName>
    </recommendedName>
</protein>
<dbReference type="GeneID" id="111253769"/>
<evidence type="ECO:0000313" key="11">
    <source>
        <dbReference type="Proteomes" id="UP000594260"/>
    </source>
</evidence>
<feature type="compositionally biased region" description="Polar residues" evidence="8">
    <location>
        <begin position="129"/>
        <end position="145"/>
    </location>
</feature>
<evidence type="ECO:0000256" key="2">
    <source>
        <dbReference type="ARBA" id="ARBA00006661"/>
    </source>
</evidence>
<feature type="compositionally biased region" description="Polar residues" evidence="8">
    <location>
        <begin position="1206"/>
        <end position="1220"/>
    </location>
</feature>
<feature type="region of interest" description="Disordered" evidence="8">
    <location>
        <begin position="696"/>
        <end position="865"/>
    </location>
</feature>
<name>A0A7M7KN68_VARDE</name>
<evidence type="ECO:0000256" key="7">
    <source>
        <dbReference type="ARBA" id="ARBA00029496"/>
    </source>
</evidence>
<keyword evidence="4" id="KW-0233">DNA recombination</keyword>
<feature type="compositionally biased region" description="Polar residues" evidence="8">
    <location>
        <begin position="720"/>
        <end position="752"/>
    </location>
</feature>
<dbReference type="RefSeq" id="XP_022669437.1">
    <property type="nucleotide sequence ID" value="XM_022813702.1"/>
</dbReference>
<dbReference type="SUPFAM" id="SSF54695">
    <property type="entry name" value="POZ domain"/>
    <property type="match status" value="1"/>
</dbReference>
<feature type="compositionally biased region" description="Basic and acidic residues" evidence="8">
    <location>
        <begin position="113"/>
        <end position="125"/>
    </location>
</feature>
<dbReference type="InParanoid" id="A0A7M7KN68"/>
<dbReference type="GO" id="GO:0006281">
    <property type="term" value="P:DNA repair"/>
    <property type="evidence" value="ECO:0007669"/>
    <property type="project" value="UniProtKB-KW"/>
</dbReference>
<feature type="compositionally biased region" description="Basic residues" evidence="8">
    <location>
        <begin position="1187"/>
        <end position="1202"/>
    </location>
</feature>
<dbReference type="CDD" id="cd18186">
    <property type="entry name" value="BTB_POZ_ZBTB_KLHL-like"/>
    <property type="match status" value="1"/>
</dbReference>
<feature type="compositionally biased region" description="Low complexity" evidence="8">
    <location>
        <begin position="934"/>
        <end position="958"/>
    </location>
</feature>
<dbReference type="InterPro" id="IPR011333">
    <property type="entry name" value="SKP1/BTB/POZ_sf"/>
</dbReference>
<dbReference type="RefSeq" id="XP_022669435.1">
    <property type="nucleotide sequence ID" value="XM_022813700.1"/>
</dbReference>
<sequence>MMKQILQIKRRKIPAVPASSIASSKARSTQRTLHALFTCTPEQRDAANRQRLHALLTQKYGSPGRPPGENDGTNTIVTVGGNNPHHDNKNSNSNRLSTKDEDTGEAALLSTKRSMEGATVKETKGKSLQRISSSQNHGRPDQQRQTNEACINLSHPLNSAIYTPARRQKRDISFVDQVPRMYNLALGDDSNCSYVVPGFEEYVPHRGKQCSQRETTDRSSLQQQQQQQLEATNNKESENSTVKAGSNKESRSTSANQEKESRRKEGRQSKNSRVGSKEPEKDSSKDGDSKARERPKEKKEIAREVLSAAAVSDPKCSVKDVLKMSSAAGALVTTNDEEKKPSGKGSQNESSRDGQNGSGQHRQRNRDHCEHRGSKRKKNFSRTLDSGTGSLHDKDKPCTISVETIQVMERGTVIACQPTAPPTSSVSPPFAKKPCVMVSPTATEATAVTSTSTSDQRLPDNREISALREIVTNYQVPSIVGGLPDKSPSCTPTHSVVAPLPADLDRRVLDWVDNCVSQKNNNGQKEQVTAMTSSTNGNSSKKSSTRNTYDEGSLRDLQRSYLRLVDSEECSDLVIETEDRPIRAHKTILFVRCPKLTQTVSADSSFWQLSWCCSEAVLLFLRFLYAADVSFVASVEGRVRKDLLTLCCQYQTDELAARLIRERSPSPLPSQLQPAQMVQQHLGFVSRGASSATALLSRARGRKRCPSPSIRRRRVRLGSEISSENASDTGSSSGKKTRMSITCETVSVTAPTNDDRHRIQQSPRLPQPGVACTQHSTPLVTPISDDDDEDIITSNSHINQNQTTPVRTTASLPRIISGSDSKSGAGENRSTVANESANGRRGAGVPVSTTGGSADQPIDVGSSSDLFSDEDVVVGAIIQSQPPPLLSPIQPTPRRPPDEEEEIDGNLLPSPPAFLRSVSQRLSSQRLSPERKSASSAAHSHAPPSSVSSVMSSPSTSTRLLHRKSFSQPTPGHPLNDDDEDNDCNEEPDDLPNVAGLCEAVVSIGSSPTGSLSSPLGVSRVVDGLDVTPQPRFSMMKTPEMHAQLNQYGIKPSIGKRKAVQILKHIYQTTHPEISHPDDERPEGEEATGERNTYSSSSDDSDGDLPLEETMIHDDDEEISDNVEDKITRYIRNTPSLYDKILRYEPLEVTDFKRELREHGIRVNDKTLVNLLDFHCINISFGAQRKTVSRSPRKARRKKTVRKPAVQQQPLGQRSTMTQP</sequence>
<dbReference type="EnsemblMetazoa" id="XM_022813698">
    <property type="protein sequence ID" value="XP_022669433"/>
    <property type="gene ID" value="LOC111253769"/>
</dbReference>
<feature type="compositionally biased region" description="Polar residues" evidence="8">
    <location>
        <begin position="522"/>
        <end position="531"/>
    </location>
</feature>
<evidence type="ECO:0000313" key="10">
    <source>
        <dbReference type="EnsemblMetazoa" id="XP_022669434"/>
    </source>
</evidence>
<comment type="subcellular location">
    <subcellularLocation>
        <location evidence="1">Nucleus</location>
    </subcellularLocation>
</comment>
<organism evidence="10 11">
    <name type="scientific">Varroa destructor</name>
    <name type="common">Honeybee mite</name>
    <dbReference type="NCBI Taxonomy" id="109461"/>
    <lineage>
        <taxon>Eukaryota</taxon>
        <taxon>Metazoa</taxon>
        <taxon>Ecdysozoa</taxon>
        <taxon>Arthropoda</taxon>
        <taxon>Chelicerata</taxon>
        <taxon>Arachnida</taxon>
        <taxon>Acari</taxon>
        <taxon>Parasitiformes</taxon>
        <taxon>Mesostigmata</taxon>
        <taxon>Gamasina</taxon>
        <taxon>Dermanyssoidea</taxon>
        <taxon>Varroidae</taxon>
        <taxon>Varroa</taxon>
    </lineage>
</organism>
<dbReference type="GO" id="GO:0033557">
    <property type="term" value="C:Slx1-Slx4 complex"/>
    <property type="evidence" value="ECO:0007669"/>
    <property type="project" value="InterPro"/>
</dbReference>
<dbReference type="RefSeq" id="XP_022669434.1">
    <property type="nucleotide sequence ID" value="XM_022813699.1"/>
</dbReference>
<evidence type="ECO:0000256" key="8">
    <source>
        <dbReference type="SAM" id="MobiDB-lite"/>
    </source>
</evidence>
<dbReference type="PANTHER" id="PTHR21541">
    <property type="entry name" value="BTB POZ DOMAIN CONTAINING 12"/>
    <property type="match status" value="1"/>
</dbReference>
<feature type="compositionally biased region" description="Low complexity" evidence="8">
    <location>
        <begin position="915"/>
        <end position="927"/>
    </location>
</feature>
<evidence type="ECO:0000256" key="1">
    <source>
        <dbReference type="ARBA" id="ARBA00004123"/>
    </source>
</evidence>
<evidence type="ECO:0000256" key="5">
    <source>
        <dbReference type="ARBA" id="ARBA00023204"/>
    </source>
</evidence>
<feature type="compositionally biased region" description="Basic and acidic residues" evidence="8">
    <location>
        <begin position="246"/>
        <end position="268"/>
    </location>
</feature>
<keyword evidence="11" id="KW-1185">Reference proteome</keyword>
<feature type="region of interest" description="Disordered" evidence="8">
    <location>
        <begin position="58"/>
        <end position="145"/>
    </location>
</feature>
<evidence type="ECO:0000256" key="3">
    <source>
        <dbReference type="ARBA" id="ARBA00022763"/>
    </source>
</evidence>
<keyword evidence="5" id="KW-0234">DNA repair</keyword>
<evidence type="ECO:0000256" key="6">
    <source>
        <dbReference type="ARBA" id="ARBA00023242"/>
    </source>
</evidence>
<feature type="domain" description="BTB" evidence="9">
    <location>
        <begin position="571"/>
        <end position="633"/>
    </location>
</feature>
<dbReference type="PANTHER" id="PTHR21541:SF3">
    <property type="entry name" value="STRUCTURE-SPECIFIC ENDONUCLEASE SUBUNIT SLX4"/>
    <property type="match status" value="1"/>
</dbReference>
<feature type="compositionally biased region" description="Polar residues" evidence="8">
    <location>
        <begin position="793"/>
        <end position="811"/>
    </location>
</feature>
<evidence type="ECO:0000259" key="9">
    <source>
        <dbReference type="PROSITE" id="PS50097"/>
    </source>
</evidence>
<feature type="region of interest" description="Disordered" evidence="8">
    <location>
        <begin position="1187"/>
        <end position="1220"/>
    </location>
</feature>
<feature type="region of interest" description="Disordered" evidence="8">
    <location>
        <begin position="522"/>
        <end position="552"/>
    </location>
</feature>
<dbReference type="GO" id="GO:0000712">
    <property type="term" value="P:resolution of meiotic recombination intermediates"/>
    <property type="evidence" value="ECO:0007669"/>
    <property type="project" value="TreeGrafter"/>
</dbReference>
<feature type="compositionally biased region" description="Basic residues" evidence="8">
    <location>
        <begin position="699"/>
        <end position="716"/>
    </location>
</feature>
<dbReference type="KEGG" id="vde:111253769"/>
<dbReference type="GO" id="GO:0006260">
    <property type="term" value="P:DNA replication"/>
    <property type="evidence" value="ECO:0007669"/>
    <property type="project" value="InterPro"/>
</dbReference>
<keyword evidence="3" id="KW-0227">DNA damage</keyword>
<feature type="region of interest" description="Disordered" evidence="8">
    <location>
        <begin position="332"/>
        <end position="396"/>
    </location>
</feature>
<feature type="compositionally biased region" description="Pro residues" evidence="8">
    <location>
        <begin position="881"/>
        <end position="894"/>
    </location>
</feature>
<feature type="compositionally biased region" description="Polar residues" evidence="8">
    <location>
        <begin position="818"/>
        <end position="837"/>
    </location>
</feature>
<dbReference type="AlphaFoldDB" id="A0A7M7KN68"/>
<feature type="compositionally biased region" description="Polar residues" evidence="8">
    <location>
        <begin position="344"/>
        <end position="360"/>
    </location>
</feature>
<evidence type="ECO:0000256" key="4">
    <source>
        <dbReference type="ARBA" id="ARBA00023172"/>
    </source>
</evidence>
<feature type="region of interest" description="Disordered" evidence="8">
    <location>
        <begin position="1068"/>
        <end position="1110"/>
    </location>
</feature>
<feature type="compositionally biased region" description="Polar residues" evidence="8">
    <location>
        <begin position="71"/>
        <end position="81"/>
    </location>
</feature>
<reference evidence="10" key="1">
    <citation type="submission" date="2021-01" db="UniProtKB">
        <authorList>
            <consortium name="EnsemblMetazoa"/>
        </authorList>
    </citation>
    <scope>IDENTIFICATION</scope>
</reference>
<dbReference type="Proteomes" id="UP000594260">
    <property type="component" value="Unplaced"/>
</dbReference>
<dbReference type="InterPro" id="IPR000210">
    <property type="entry name" value="BTB/POZ_dom"/>
</dbReference>
<feature type="compositionally biased region" description="Basic and acidic residues" evidence="8">
    <location>
        <begin position="275"/>
        <end position="302"/>
    </location>
</feature>
<dbReference type="CDD" id="cd22999">
    <property type="entry name" value="SAP_SLX4"/>
    <property type="match status" value="1"/>
</dbReference>
<dbReference type="PROSITE" id="PS50097">
    <property type="entry name" value="BTB"/>
    <property type="match status" value="1"/>
</dbReference>
<dbReference type="EnsemblMetazoa" id="XM_022813699">
    <property type="protein sequence ID" value="XP_022669434"/>
    <property type="gene ID" value="LOC111253769"/>
</dbReference>
<dbReference type="Pfam" id="PF09494">
    <property type="entry name" value="Slx4"/>
    <property type="match status" value="1"/>
</dbReference>
<feature type="compositionally biased region" description="Low complexity" evidence="8">
    <location>
        <begin position="532"/>
        <end position="547"/>
    </location>
</feature>